<evidence type="ECO:0000313" key="3">
    <source>
        <dbReference type="Proteomes" id="UP001220022"/>
    </source>
</evidence>
<proteinExistence type="predicted"/>
<comment type="caution">
    <text evidence="2">The sequence shown here is derived from an EMBL/GenBank/DDBJ whole genome shotgun (WGS) entry which is preliminary data.</text>
</comment>
<feature type="compositionally biased region" description="Pro residues" evidence="1">
    <location>
        <begin position="48"/>
        <end position="61"/>
    </location>
</feature>
<organism evidence="2 3">
    <name type="scientific">Streptantibioticus ferralitis</name>
    <dbReference type="NCBI Taxonomy" id="236510"/>
    <lineage>
        <taxon>Bacteria</taxon>
        <taxon>Bacillati</taxon>
        <taxon>Actinomycetota</taxon>
        <taxon>Actinomycetes</taxon>
        <taxon>Kitasatosporales</taxon>
        <taxon>Streptomycetaceae</taxon>
        <taxon>Streptantibioticus</taxon>
    </lineage>
</organism>
<reference evidence="2 3" key="1">
    <citation type="submission" date="2023-03" db="EMBL/GenBank/DDBJ databases">
        <title>Draft genome sequence of type strain Streptomyces ferralitis JCM 14344.</title>
        <authorList>
            <person name="Klaysubun C."/>
            <person name="Duangmal K."/>
        </authorList>
    </citation>
    <scope>NUCLEOTIDE SEQUENCE [LARGE SCALE GENOMIC DNA]</scope>
    <source>
        <strain evidence="2 3">JCM 14344</strain>
    </source>
</reference>
<keyword evidence="3" id="KW-1185">Reference proteome</keyword>
<accession>A0ABT5Z1Y1</accession>
<protein>
    <submittedName>
        <fullName evidence="2">Uncharacterized protein</fullName>
    </submittedName>
</protein>
<evidence type="ECO:0000313" key="2">
    <source>
        <dbReference type="EMBL" id="MDF2257804.1"/>
    </source>
</evidence>
<name>A0ABT5Z1Y1_9ACTN</name>
<dbReference type="RefSeq" id="WP_275816204.1">
    <property type="nucleotide sequence ID" value="NZ_BAAANM010000002.1"/>
</dbReference>
<feature type="region of interest" description="Disordered" evidence="1">
    <location>
        <begin position="40"/>
        <end position="61"/>
    </location>
</feature>
<gene>
    <name evidence="2" type="ORF">P2L57_19435</name>
</gene>
<evidence type="ECO:0000256" key="1">
    <source>
        <dbReference type="SAM" id="MobiDB-lite"/>
    </source>
</evidence>
<dbReference type="Proteomes" id="UP001220022">
    <property type="component" value="Unassembled WGS sequence"/>
</dbReference>
<sequence>MSGRHATPSEPIALPGWRFAAVLVAVGAVGPAVTLSHQAVADTHNAEPPAPVTAPDTEPSP</sequence>
<dbReference type="EMBL" id="JARHTQ010000012">
    <property type="protein sequence ID" value="MDF2257804.1"/>
    <property type="molecule type" value="Genomic_DNA"/>
</dbReference>